<dbReference type="HOGENOM" id="CLU_2235444_0_0_4"/>
<sequence>MREAQALVPSWAGNGAAYLPAPAHQKLLRELMNRFPYRLDTNFAKMDRIAHADIEAFKERVYATEFHGHTIGAWKRLLAHGDEDAIRRGLEIQFNIRDEGRPVVK</sequence>
<dbReference type="AlphaFoldDB" id="A1WSJ8"/>
<gene>
    <name evidence="1" type="ordered locus">Veis_4917</name>
</gene>
<reference evidence="2" key="1">
    <citation type="submission" date="2006-12" db="EMBL/GenBank/DDBJ databases">
        <title>Complete sequence of chromosome 1 of Verminephrobacter eiseniae EF01-2.</title>
        <authorList>
            <person name="Copeland A."/>
            <person name="Lucas S."/>
            <person name="Lapidus A."/>
            <person name="Barry K."/>
            <person name="Detter J.C."/>
            <person name="Glavina del Rio T."/>
            <person name="Dalin E."/>
            <person name="Tice H."/>
            <person name="Pitluck S."/>
            <person name="Chertkov O."/>
            <person name="Brettin T."/>
            <person name="Bruce D."/>
            <person name="Han C."/>
            <person name="Tapia R."/>
            <person name="Gilna P."/>
            <person name="Schmutz J."/>
            <person name="Larimer F."/>
            <person name="Land M."/>
            <person name="Hauser L."/>
            <person name="Kyrpides N."/>
            <person name="Kim E."/>
            <person name="Stahl D."/>
            <person name="Richardson P."/>
        </authorList>
    </citation>
    <scope>NUCLEOTIDE SEQUENCE [LARGE SCALE GENOMIC DNA]</scope>
    <source>
        <strain evidence="2">EF01-2</strain>
    </source>
</reference>
<dbReference type="eggNOG" id="ENOG5031CFM">
    <property type="taxonomic scope" value="Bacteria"/>
</dbReference>
<keyword evidence="2" id="KW-1185">Reference proteome</keyword>
<dbReference type="EMBL" id="CP000542">
    <property type="protein sequence ID" value="ABM60605.1"/>
    <property type="molecule type" value="Genomic_DNA"/>
</dbReference>
<evidence type="ECO:0000313" key="2">
    <source>
        <dbReference type="Proteomes" id="UP000000374"/>
    </source>
</evidence>
<accession>A1WSJ8</accession>
<dbReference type="KEGG" id="vei:Veis_4917"/>
<protein>
    <submittedName>
        <fullName evidence="1">Uncharacterized protein</fullName>
    </submittedName>
</protein>
<dbReference type="Proteomes" id="UP000000374">
    <property type="component" value="Chromosome"/>
</dbReference>
<name>A1WSJ8_VEREI</name>
<evidence type="ECO:0000313" key="1">
    <source>
        <dbReference type="EMBL" id="ABM60605.1"/>
    </source>
</evidence>
<organism evidence="1 2">
    <name type="scientific">Verminephrobacter eiseniae (strain EF01-2)</name>
    <dbReference type="NCBI Taxonomy" id="391735"/>
    <lineage>
        <taxon>Bacteria</taxon>
        <taxon>Pseudomonadati</taxon>
        <taxon>Pseudomonadota</taxon>
        <taxon>Betaproteobacteria</taxon>
        <taxon>Burkholderiales</taxon>
        <taxon>Comamonadaceae</taxon>
        <taxon>Verminephrobacter</taxon>
    </lineage>
</organism>
<proteinExistence type="predicted"/>